<organism evidence="7 8">
    <name type="scientific">Phakopsora pachyrhizi</name>
    <name type="common">Asian soybean rust disease fungus</name>
    <dbReference type="NCBI Taxonomy" id="170000"/>
    <lineage>
        <taxon>Eukaryota</taxon>
        <taxon>Fungi</taxon>
        <taxon>Dikarya</taxon>
        <taxon>Basidiomycota</taxon>
        <taxon>Pucciniomycotina</taxon>
        <taxon>Pucciniomycetes</taxon>
        <taxon>Pucciniales</taxon>
        <taxon>Phakopsoraceae</taxon>
        <taxon>Phakopsora</taxon>
    </lineage>
</organism>
<keyword evidence="5" id="KW-0464">Manganese</keyword>
<keyword evidence="8" id="KW-1185">Reference proteome</keyword>
<dbReference type="SMART" id="SM01011">
    <property type="entry name" value="AMP_N"/>
    <property type="match status" value="1"/>
</dbReference>
<comment type="similarity">
    <text evidence="2">Belongs to the peptidase M24B family.</text>
</comment>
<dbReference type="AlphaFoldDB" id="A0AAV0B4M4"/>
<dbReference type="InterPro" id="IPR029149">
    <property type="entry name" value="Creatin/AminoP/Spt16_N"/>
</dbReference>
<feature type="domain" description="Aminopeptidase P N-terminal" evidence="6">
    <location>
        <begin position="8"/>
        <end position="181"/>
    </location>
</feature>
<protein>
    <submittedName>
        <fullName evidence="7">Peptidase M24, structural domain-containing protein</fullName>
    </submittedName>
</protein>
<dbReference type="Pfam" id="PF05195">
    <property type="entry name" value="AMP_N"/>
    <property type="match status" value="1"/>
</dbReference>
<comment type="cofactor">
    <cofactor evidence="1">
        <name>Mn(2+)</name>
        <dbReference type="ChEBI" id="CHEBI:29035"/>
    </cofactor>
</comment>
<keyword evidence="4" id="KW-0378">Hydrolase</keyword>
<dbReference type="GO" id="GO:0030145">
    <property type="term" value="F:manganese ion binding"/>
    <property type="evidence" value="ECO:0007669"/>
    <property type="project" value="InterPro"/>
</dbReference>
<dbReference type="Proteomes" id="UP001153365">
    <property type="component" value="Unassembled WGS sequence"/>
</dbReference>
<evidence type="ECO:0000256" key="3">
    <source>
        <dbReference type="ARBA" id="ARBA00022723"/>
    </source>
</evidence>
<dbReference type="Gene3D" id="3.90.230.10">
    <property type="entry name" value="Creatinase/methionine aminopeptidase superfamily"/>
    <property type="match status" value="1"/>
</dbReference>
<dbReference type="InterPro" id="IPR036005">
    <property type="entry name" value="Creatinase/aminopeptidase-like"/>
</dbReference>
<evidence type="ECO:0000256" key="4">
    <source>
        <dbReference type="ARBA" id="ARBA00022801"/>
    </source>
</evidence>
<gene>
    <name evidence="7" type="ORF">PPACK8108_LOCUS12007</name>
</gene>
<dbReference type="InterPro" id="IPR052433">
    <property type="entry name" value="X-Pro_dipept-like"/>
</dbReference>
<proteinExistence type="inferred from homology"/>
<comment type="caution">
    <text evidence="7">The sequence shown here is derived from an EMBL/GenBank/DDBJ whole genome shotgun (WGS) entry which is preliminary data.</text>
</comment>
<dbReference type="CDD" id="cd01087">
    <property type="entry name" value="Prolidase"/>
    <property type="match status" value="1"/>
</dbReference>
<name>A0AAV0B4M4_PHAPC</name>
<reference evidence="7" key="1">
    <citation type="submission" date="2022-06" db="EMBL/GenBank/DDBJ databases">
        <authorList>
            <consortium name="SYNGENTA / RWTH Aachen University"/>
        </authorList>
    </citation>
    <scope>NUCLEOTIDE SEQUENCE</scope>
</reference>
<dbReference type="SUPFAM" id="SSF53092">
    <property type="entry name" value="Creatinase/prolidase N-terminal domain"/>
    <property type="match status" value="1"/>
</dbReference>
<evidence type="ECO:0000313" key="7">
    <source>
        <dbReference type="EMBL" id="CAH7676901.1"/>
    </source>
</evidence>
<keyword evidence="3" id="KW-0479">Metal-binding</keyword>
<dbReference type="PANTHER" id="PTHR43226:SF1">
    <property type="entry name" value="XAA-PRO DIPEPTIDASE"/>
    <property type="match status" value="1"/>
</dbReference>
<sequence>MILPGVIYPSRKHAAKVFEKFFQLNPNVYKTNNSNDSSASSSNSLPAIYHEGSLTRFRDDTDRELPFHQEANFMYLTGASNLPGASVIVTLNSNFQKEQLNSKDNQLIRVTENDVETTLFIPTIDPIDVMWSGLPPSIQQIRNRLSDLSEVRFKTELNDQLQLLSSTTRLLTLPFISNPIATSSEELLKALHEARTTKTIEELQIMAHANQISSGAHECVMRALNTDEIQSESEAESIFLTECRRRGANYQAYEPIFAYGTHAGTLHYISNDSIFPKKFKGVILIDAGCEFLGYASDITRTLPLGNNGIFTDEARAIYSIVLEMQNVAIENIKPGIEWEEIQILMHKVAAKGLLNLGVLCNLTIDECYEKGHVMPFFPHGVGHFLGLDTHDVGGLPRGKGKHPTLKYLRLQRKLEVGNVVTVEPGLYFNPFLLDPVKGSEFINQTILSGYIQVGGIRIEDNVVVTETGCNNLTYSVKSISEVEKLCSVNNKKT</sequence>
<evidence type="ECO:0000256" key="1">
    <source>
        <dbReference type="ARBA" id="ARBA00001936"/>
    </source>
</evidence>
<dbReference type="Pfam" id="PF00557">
    <property type="entry name" value="Peptidase_M24"/>
    <property type="match status" value="1"/>
</dbReference>
<evidence type="ECO:0000256" key="2">
    <source>
        <dbReference type="ARBA" id="ARBA00008766"/>
    </source>
</evidence>
<dbReference type="EMBL" id="CALTRL010002839">
    <property type="protein sequence ID" value="CAH7676901.1"/>
    <property type="molecule type" value="Genomic_DNA"/>
</dbReference>
<dbReference type="InterPro" id="IPR007865">
    <property type="entry name" value="Aminopep_P_N"/>
</dbReference>
<accession>A0AAV0B4M4</accession>
<dbReference type="InterPro" id="IPR000994">
    <property type="entry name" value="Pept_M24"/>
</dbReference>
<evidence type="ECO:0000256" key="5">
    <source>
        <dbReference type="ARBA" id="ARBA00023211"/>
    </source>
</evidence>
<dbReference type="GO" id="GO:0006508">
    <property type="term" value="P:proteolysis"/>
    <property type="evidence" value="ECO:0007669"/>
    <property type="project" value="TreeGrafter"/>
</dbReference>
<evidence type="ECO:0000313" key="8">
    <source>
        <dbReference type="Proteomes" id="UP001153365"/>
    </source>
</evidence>
<evidence type="ECO:0000259" key="6">
    <source>
        <dbReference type="SMART" id="SM01011"/>
    </source>
</evidence>
<dbReference type="GO" id="GO:0070006">
    <property type="term" value="F:metalloaminopeptidase activity"/>
    <property type="evidence" value="ECO:0007669"/>
    <property type="project" value="InterPro"/>
</dbReference>
<dbReference type="PANTHER" id="PTHR43226">
    <property type="entry name" value="XAA-PRO AMINOPEPTIDASE 3"/>
    <property type="match status" value="1"/>
</dbReference>
<dbReference type="SUPFAM" id="SSF55920">
    <property type="entry name" value="Creatinase/aminopeptidase"/>
    <property type="match status" value="1"/>
</dbReference>